<proteinExistence type="predicted"/>
<name>A0A6I3SN56_HELMO</name>
<dbReference type="OrthoDB" id="2665474at2"/>
<accession>A0A6I3SN56</accession>
<dbReference type="Proteomes" id="UP000430670">
    <property type="component" value="Unassembled WGS sequence"/>
</dbReference>
<evidence type="ECO:0000313" key="2">
    <source>
        <dbReference type="Proteomes" id="UP000430670"/>
    </source>
</evidence>
<organism evidence="1 2">
    <name type="scientific">Heliobacterium mobile</name>
    <name type="common">Heliobacillus mobilis</name>
    <dbReference type="NCBI Taxonomy" id="28064"/>
    <lineage>
        <taxon>Bacteria</taxon>
        <taxon>Bacillati</taxon>
        <taxon>Bacillota</taxon>
        <taxon>Clostridia</taxon>
        <taxon>Eubacteriales</taxon>
        <taxon>Heliobacteriaceae</taxon>
        <taxon>Heliobacterium</taxon>
    </lineage>
</organism>
<dbReference type="EMBL" id="WNKU01000022">
    <property type="protein sequence ID" value="MTV50329.1"/>
    <property type="molecule type" value="Genomic_DNA"/>
</dbReference>
<keyword evidence="2" id="KW-1185">Reference proteome</keyword>
<gene>
    <name evidence="1" type="ORF">GJ688_15265</name>
</gene>
<protein>
    <submittedName>
        <fullName evidence="1">Uncharacterized protein</fullName>
    </submittedName>
</protein>
<evidence type="ECO:0000313" key="1">
    <source>
        <dbReference type="EMBL" id="MTV50329.1"/>
    </source>
</evidence>
<dbReference type="RefSeq" id="WP_155477410.1">
    <property type="nucleotide sequence ID" value="NZ_WNKU01000022.1"/>
</dbReference>
<sequence length="85" mass="9927">MAIQKEELYHLIERLQEQDRKTAFDFLQYLVVRSKGKQGGWNDIDKAEPDVEPITEEELRQMNSTEGFITGEEAKREFGLQVDLP</sequence>
<reference evidence="1 2" key="1">
    <citation type="submission" date="2019-11" db="EMBL/GenBank/DDBJ databases">
        <title>Whole-genome sequence of a the green, strictly anaerobic photosynthetic bacterium Heliobacillus mobilis DSM 6151.</title>
        <authorList>
            <person name="Kyndt J.A."/>
            <person name="Meyer T.E."/>
        </authorList>
    </citation>
    <scope>NUCLEOTIDE SEQUENCE [LARGE SCALE GENOMIC DNA]</scope>
    <source>
        <strain evidence="1 2">DSM 6151</strain>
    </source>
</reference>
<comment type="caution">
    <text evidence="1">The sequence shown here is derived from an EMBL/GenBank/DDBJ whole genome shotgun (WGS) entry which is preliminary data.</text>
</comment>
<dbReference type="AlphaFoldDB" id="A0A6I3SN56"/>